<name>A0A183TC34_SCHSO</name>
<dbReference type="PROSITE" id="PS50280">
    <property type="entry name" value="SET"/>
    <property type="match status" value="1"/>
</dbReference>
<reference evidence="6 7" key="2">
    <citation type="submission" date="2018-11" db="EMBL/GenBank/DDBJ databases">
        <authorList>
            <consortium name="Pathogen Informatics"/>
        </authorList>
    </citation>
    <scope>NUCLEOTIDE SEQUENCE [LARGE SCALE GENOMIC DNA]</scope>
    <source>
        <strain evidence="6 7">NST_G2</strain>
    </source>
</reference>
<proteinExistence type="predicted"/>
<dbReference type="Proteomes" id="UP000275846">
    <property type="component" value="Unassembled WGS sequence"/>
</dbReference>
<evidence type="ECO:0000256" key="4">
    <source>
        <dbReference type="SAM" id="MobiDB-lite"/>
    </source>
</evidence>
<dbReference type="GO" id="GO:0032259">
    <property type="term" value="P:methylation"/>
    <property type="evidence" value="ECO:0007669"/>
    <property type="project" value="UniProtKB-KW"/>
</dbReference>
<accession>A0A183TC34</accession>
<dbReference type="Gene3D" id="2.170.270.10">
    <property type="entry name" value="SET domain"/>
    <property type="match status" value="1"/>
</dbReference>
<dbReference type="AlphaFoldDB" id="A0A183TC34"/>
<evidence type="ECO:0000313" key="7">
    <source>
        <dbReference type="Proteomes" id="UP000275846"/>
    </source>
</evidence>
<keyword evidence="2" id="KW-0808">Transferase</keyword>
<reference evidence="8" key="1">
    <citation type="submission" date="2016-06" db="UniProtKB">
        <authorList>
            <consortium name="WormBaseParasite"/>
        </authorList>
    </citation>
    <scope>IDENTIFICATION</scope>
</reference>
<keyword evidence="1" id="KW-0489">Methyltransferase</keyword>
<dbReference type="WBParaSite" id="SSLN_0001457001-mRNA-1">
    <property type="protein sequence ID" value="SSLN_0001457001-mRNA-1"/>
    <property type="gene ID" value="SSLN_0001457001"/>
</dbReference>
<dbReference type="GO" id="GO:0042799">
    <property type="term" value="F:histone H4K20 methyltransferase activity"/>
    <property type="evidence" value="ECO:0007669"/>
    <property type="project" value="TreeGrafter"/>
</dbReference>
<dbReference type="EMBL" id="UYSU01038594">
    <property type="protein sequence ID" value="VDM00418.1"/>
    <property type="molecule type" value="Genomic_DNA"/>
</dbReference>
<dbReference type="SUPFAM" id="SSF82199">
    <property type="entry name" value="SET domain"/>
    <property type="match status" value="1"/>
</dbReference>
<keyword evidence="3" id="KW-0949">S-adenosyl-L-methionine</keyword>
<organism evidence="8">
    <name type="scientific">Schistocephalus solidus</name>
    <name type="common">Tapeworm</name>
    <dbReference type="NCBI Taxonomy" id="70667"/>
    <lineage>
        <taxon>Eukaryota</taxon>
        <taxon>Metazoa</taxon>
        <taxon>Spiralia</taxon>
        <taxon>Lophotrochozoa</taxon>
        <taxon>Platyhelminthes</taxon>
        <taxon>Cestoda</taxon>
        <taxon>Eucestoda</taxon>
        <taxon>Diphyllobothriidea</taxon>
        <taxon>Diphyllobothriidae</taxon>
        <taxon>Schistocephalus</taxon>
    </lineage>
</organism>
<dbReference type="InterPro" id="IPR046341">
    <property type="entry name" value="SET_dom_sf"/>
</dbReference>
<sequence length="431" mass="47817">MNHVRAVDLGPPKGRTLVSTRIIRPEDIIFSERPLVCCQFSWNRFYGYLACDYCLRPLETAEANARRLLSKPDFCLPRFEDAPFSSPLETIVACQNCTVQYCCDACRSSSAAEYHSFLCPALCPDPANNAFTRLDEEWRNSQHPPETGTVMLLVRMAAAHFSAHFKKDPQAMRIVQALGRFVSSLAVEAASSTVPNSSTTLVHKLLCPNFSGSLSCLHACFLEALKEMARRVGYEGPSFTEALQEAGLQAMLSEAGFCSAMCLIGRNGQGIGTTPLGLWGTVCEARAIAQGGEAAEKFESFLDSLYEQLDQTVGDFLDNEGVGLFEHQSLLNHSCEPNTYVRFESGTSELQIVAKEEIPPDIELTISYLDGWMLSRGRHSRQKWLSEHYLFLCECPRCVSEKQEYPESATSSEESNGEEDDADDEEEPMSS</sequence>
<keyword evidence="7" id="KW-1185">Reference proteome</keyword>
<evidence type="ECO:0000313" key="6">
    <source>
        <dbReference type="EMBL" id="VDM00418.1"/>
    </source>
</evidence>
<evidence type="ECO:0000256" key="1">
    <source>
        <dbReference type="ARBA" id="ARBA00022603"/>
    </source>
</evidence>
<protein>
    <submittedName>
        <fullName evidence="8">SET and MYND domain-containing protein 5</fullName>
    </submittedName>
</protein>
<gene>
    <name evidence="6" type="ORF">SSLN_LOCUS14032</name>
</gene>
<evidence type="ECO:0000313" key="8">
    <source>
        <dbReference type="WBParaSite" id="SSLN_0001457001-mRNA-1"/>
    </source>
</evidence>
<dbReference type="STRING" id="70667.A0A183TC34"/>
<dbReference type="PANTHER" id="PTHR46402">
    <property type="entry name" value="SET AND MYND DOMAIN-CONTAINING PROTEIN 5"/>
    <property type="match status" value="1"/>
</dbReference>
<dbReference type="OrthoDB" id="438641at2759"/>
<evidence type="ECO:0000259" key="5">
    <source>
        <dbReference type="PROSITE" id="PS50280"/>
    </source>
</evidence>
<evidence type="ECO:0000256" key="3">
    <source>
        <dbReference type="ARBA" id="ARBA00022691"/>
    </source>
</evidence>
<dbReference type="PANTHER" id="PTHR46402:SF2">
    <property type="entry name" value="HISTONE-LYSINE N-TRIMETHYLTRANSFERASE SMYD5"/>
    <property type="match status" value="1"/>
</dbReference>
<dbReference type="GO" id="GO:0045814">
    <property type="term" value="P:negative regulation of gene expression, epigenetic"/>
    <property type="evidence" value="ECO:0007669"/>
    <property type="project" value="TreeGrafter"/>
</dbReference>
<dbReference type="InterPro" id="IPR001214">
    <property type="entry name" value="SET_dom"/>
</dbReference>
<dbReference type="Pfam" id="PF00856">
    <property type="entry name" value="SET"/>
    <property type="match status" value="1"/>
</dbReference>
<evidence type="ECO:0000256" key="2">
    <source>
        <dbReference type="ARBA" id="ARBA00022679"/>
    </source>
</evidence>
<feature type="domain" description="SET" evidence="5">
    <location>
        <begin position="255"/>
        <end position="369"/>
    </location>
</feature>
<feature type="region of interest" description="Disordered" evidence="4">
    <location>
        <begin position="403"/>
        <end position="431"/>
    </location>
</feature>
<feature type="compositionally biased region" description="Acidic residues" evidence="4">
    <location>
        <begin position="415"/>
        <end position="431"/>
    </location>
</feature>